<dbReference type="PANTHER" id="PTHR48025">
    <property type="entry name" value="OS02G0815200 PROTEIN"/>
    <property type="match status" value="1"/>
</dbReference>
<evidence type="ECO:0000256" key="2">
    <source>
        <dbReference type="ARBA" id="ARBA00008033"/>
    </source>
</evidence>
<feature type="domain" description="RRM" evidence="11">
    <location>
        <begin position="514"/>
        <end position="586"/>
    </location>
</feature>
<dbReference type="PROSITE" id="PS50102">
    <property type="entry name" value="RRM"/>
    <property type="match status" value="5"/>
</dbReference>
<dbReference type="Proteomes" id="UP000245783">
    <property type="component" value="Unassembled WGS sequence"/>
</dbReference>
<dbReference type="EMBL" id="KZ819356">
    <property type="protein sequence ID" value="PWN45247.1"/>
    <property type="molecule type" value="Genomic_DNA"/>
</dbReference>
<dbReference type="InParanoid" id="A0A316W5U1"/>
<reference evidence="12 13" key="1">
    <citation type="journal article" date="2018" name="Mol. Biol. Evol.">
        <title>Broad Genomic Sampling Reveals a Smut Pathogenic Ancestry of the Fungal Clade Ustilaginomycotina.</title>
        <authorList>
            <person name="Kijpornyongpan T."/>
            <person name="Mondo S.J."/>
            <person name="Barry K."/>
            <person name="Sandor L."/>
            <person name="Lee J."/>
            <person name="Lipzen A."/>
            <person name="Pangilinan J."/>
            <person name="LaButti K."/>
            <person name="Hainaut M."/>
            <person name="Henrissat B."/>
            <person name="Grigoriev I.V."/>
            <person name="Spatafora J.W."/>
            <person name="Aime M.C."/>
        </authorList>
    </citation>
    <scope>NUCLEOTIDE SEQUENCE [LARGE SCALE GENOMIC DNA]</scope>
    <source>
        <strain evidence="12 13">MCA 4658</strain>
    </source>
</reference>
<dbReference type="OrthoDB" id="439639at2759"/>
<evidence type="ECO:0000256" key="8">
    <source>
        <dbReference type="ARBA" id="ARBA00023274"/>
    </source>
</evidence>
<sequence>MSRLIIKNLPSYLSEARLKDHFSTRGKITDVKLVRKSDGTSRRFGFVGFRDEQAAQDAKEYFDRTFIDTARIAVDFAREVGDSQLAESKAKRAQNAVPSVHEVGNSDASRPHKKRALSNAKGASITKSEARGKDQGISFDQFMAVMAPKNKRKAWQNEEEMANHDDGTAAVAAEEKAFADSIAAKEERKRVKKERAARKAAETDLKGAEPGGSVNPTEEADDAPVKADAALDDEGLTDLDYMHRRMRRKIGGDDEEEVTNATTKPKEFDQSDSEDGDSVSDAESMMNEEEAAKAEKQRQELAVKAQQEQETTDTIMESRRLFVRNLPFTASETELEEFFGQWGAVQQAHIPLDKTTKTSKGMAFVRFVDPSNALSAFRESNGTIFQGRLLHLLPAVETRKELETDSAAKSKSLKAQRKDQRKDDSGKEFNWGMLYMSADAVASSVAQRLGIEKAQVVGADWDADGGSKGLGPAVKLALAETRVIQETKAFLEREGIDVEAFEARNGVRPQRSETIILVKNIPYGTSAAALRELFERHGEIGRVLMPPAGTMAIVEMILPGEARVAFKALAYKRMGNSILYLEKAPVGLLRKDEENAKTAAPSVPAPPTKEAQMLGLGNGSGNEALSEPGATLFIKNLSFATTDTGLAKAFQSHRDFAFARIQTRPNPRAGNDPGASARLSMGFGFVGFKNVDAAKSALKALDGKDLDGHTLSIAFAKRGQEEDGSSNTSSAKSQTSTTKLMIKNLPFEATKTDVRQLFAAHGQLKSVRVPRKAATGSSSAGGARGFGFVEFTTRREAEAAMSALKHTHLLGRHLVIAWDKEDAQGVEGVRKRTVRALGETAGEESVARKRKLKLTEEDIAEAAQKELEERDEDDD</sequence>
<dbReference type="InterPro" id="IPR050502">
    <property type="entry name" value="Euk_RNA-bind_prot"/>
</dbReference>
<dbReference type="Gene3D" id="3.30.70.330">
    <property type="match status" value="5"/>
</dbReference>
<feature type="compositionally biased region" description="Acidic residues" evidence="10">
    <location>
        <begin position="270"/>
        <end position="280"/>
    </location>
</feature>
<comment type="similarity">
    <text evidence="2">Belongs to the RRM MRD1 family.</text>
</comment>
<keyword evidence="6 9" id="KW-0694">RNA-binding</keyword>
<feature type="region of interest" description="Disordered" evidence="10">
    <location>
        <begin position="855"/>
        <end position="875"/>
    </location>
</feature>
<dbReference type="InterPro" id="IPR034482">
    <property type="entry name" value="Mrd1_RRM3"/>
</dbReference>
<protein>
    <recommendedName>
        <fullName evidence="3">Multiple RNA-binding domain-containing protein 1</fullName>
    </recommendedName>
</protein>
<keyword evidence="13" id="KW-1185">Reference proteome</keyword>
<dbReference type="InterPro" id="IPR000504">
    <property type="entry name" value="RRM_dom"/>
</dbReference>
<dbReference type="AlphaFoldDB" id="A0A316W5U1"/>
<feature type="compositionally biased region" description="Low complexity" evidence="10">
    <location>
        <begin position="725"/>
        <end position="737"/>
    </location>
</feature>
<dbReference type="GeneID" id="37034898"/>
<dbReference type="SUPFAM" id="SSF54928">
    <property type="entry name" value="RNA-binding domain, RBD"/>
    <property type="match status" value="4"/>
</dbReference>
<organism evidence="12 13">
    <name type="scientific">Ceraceosorus guamensis</name>
    <dbReference type="NCBI Taxonomy" id="1522189"/>
    <lineage>
        <taxon>Eukaryota</taxon>
        <taxon>Fungi</taxon>
        <taxon>Dikarya</taxon>
        <taxon>Basidiomycota</taxon>
        <taxon>Ustilaginomycotina</taxon>
        <taxon>Exobasidiomycetes</taxon>
        <taxon>Ceraceosorales</taxon>
        <taxon>Ceraceosoraceae</taxon>
        <taxon>Ceraceosorus</taxon>
    </lineage>
</organism>
<feature type="region of interest" description="Disordered" evidence="10">
    <location>
        <begin position="717"/>
        <end position="737"/>
    </location>
</feature>
<dbReference type="CDD" id="cd12565">
    <property type="entry name" value="RRM1_MRD1"/>
    <property type="match status" value="1"/>
</dbReference>
<evidence type="ECO:0000256" key="5">
    <source>
        <dbReference type="ARBA" id="ARBA00022737"/>
    </source>
</evidence>
<dbReference type="InterPro" id="IPR035979">
    <property type="entry name" value="RBD_domain_sf"/>
</dbReference>
<feature type="region of interest" description="Disordered" evidence="10">
    <location>
        <begin position="186"/>
        <end position="224"/>
    </location>
</feature>
<feature type="domain" description="RRM" evidence="11">
    <location>
        <begin position="738"/>
        <end position="821"/>
    </location>
</feature>
<keyword evidence="5" id="KW-0677">Repeat</keyword>
<evidence type="ECO:0000256" key="6">
    <source>
        <dbReference type="ARBA" id="ARBA00022884"/>
    </source>
</evidence>
<keyword evidence="7" id="KW-0539">Nucleus</keyword>
<dbReference type="Pfam" id="PF00076">
    <property type="entry name" value="RRM_1"/>
    <property type="match status" value="5"/>
</dbReference>
<dbReference type="CDD" id="cd12320">
    <property type="entry name" value="RRM6_RBM19_RRM5_MRD1"/>
    <property type="match status" value="1"/>
</dbReference>
<dbReference type="CDD" id="cd12568">
    <property type="entry name" value="RRM3_MRD1"/>
    <property type="match status" value="1"/>
</dbReference>
<name>A0A316W5U1_9BASI</name>
<dbReference type="GO" id="GO:0003729">
    <property type="term" value="F:mRNA binding"/>
    <property type="evidence" value="ECO:0007669"/>
    <property type="project" value="TreeGrafter"/>
</dbReference>
<feature type="compositionally biased region" description="Basic and acidic residues" evidence="10">
    <location>
        <begin position="290"/>
        <end position="301"/>
    </location>
</feature>
<evidence type="ECO:0000256" key="9">
    <source>
        <dbReference type="PROSITE-ProRule" id="PRU00176"/>
    </source>
</evidence>
<evidence type="ECO:0000256" key="1">
    <source>
        <dbReference type="ARBA" id="ARBA00004123"/>
    </source>
</evidence>
<evidence type="ECO:0000256" key="10">
    <source>
        <dbReference type="SAM" id="MobiDB-lite"/>
    </source>
</evidence>
<dbReference type="RefSeq" id="XP_025372407.1">
    <property type="nucleotide sequence ID" value="XM_025513028.1"/>
</dbReference>
<gene>
    <name evidence="12" type="ORF">IE81DRAFT_320429</name>
</gene>
<dbReference type="FunCoup" id="A0A316W5U1">
    <property type="interactions" value="731"/>
</dbReference>
<feature type="domain" description="RRM" evidence="11">
    <location>
        <begin position="319"/>
        <end position="397"/>
    </location>
</feature>
<accession>A0A316W5U1</accession>
<evidence type="ECO:0000256" key="3">
    <source>
        <dbReference type="ARBA" id="ARBA00013428"/>
    </source>
</evidence>
<dbReference type="PANTHER" id="PTHR48025:SF1">
    <property type="entry name" value="RRM DOMAIN-CONTAINING PROTEIN"/>
    <property type="match status" value="1"/>
</dbReference>
<feature type="domain" description="RRM" evidence="11">
    <location>
        <begin position="2"/>
        <end position="79"/>
    </location>
</feature>
<keyword evidence="8" id="KW-0687">Ribonucleoprotein</keyword>
<keyword evidence="4" id="KW-0698">rRNA processing</keyword>
<feature type="region of interest" description="Disordered" evidence="10">
    <location>
        <begin position="401"/>
        <end position="424"/>
    </location>
</feature>
<evidence type="ECO:0000313" key="13">
    <source>
        <dbReference type="Proteomes" id="UP000245783"/>
    </source>
</evidence>
<feature type="region of interest" description="Disordered" evidence="10">
    <location>
        <begin position="248"/>
        <end position="312"/>
    </location>
</feature>
<comment type="subcellular location">
    <subcellularLocation>
        <location evidence="1">Nucleus</location>
    </subcellularLocation>
</comment>
<feature type="region of interest" description="Disordered" evidence="10">
    <location>
        <begin position="99"/>
        <end position="132"/>
    </location>
</feature>
<dbReference type="InterPro" id="IPR012677">
    <property type="entry name" value="Nucleotide-bd_a/b_plait_sf"/>
</dbReference>
<feature type="domain" description="RRM" evidence="11">
    <location>
        <begin position="630"/>
        <end position="718"/>
    </location>
</feature>
<evidence type="ECO:0000256" key="4">
    <source>
        <dbReference type="ARBA" id="ARBA00022552"/>
    </source>
</evidence>
<dbReference type="STRING" id="1522189.A0A316W5U1"/>
<evidence type="ECO:0000256" key="7">
    <source>
        <dbReference type="ARBA" id="ARBA00023242"/>
    </source>
</evidence>
<evidence type="ECO:0000313" key="12">
    <source>
        <dbReference type="EMBL" id="PWN45247.1"/>
    </source>
</evidence>
<proteinExistence type="inferred from homology"/>
<feature type="compositionally biased region" description="Basic and acidic residues" evidence="10">
    <location>
        <begin position="197"/>
        <end position="207"/>
    </location>
</feature>
<dbReference type="SMART" id="SM00360">
    <property type="entry name" value="RRM"/>
    <property type="match status" value="5"/>
</dbReference>
<dbReference type="GO" id="GO:0006364">
    <property type="term" value="P:rRNA processing"/>
    <property type="evidence" value="ECO:0007669"/>
    <property type="project" value="UniProtKB-KW"/>
</dbReference>
<dbReference type="GO" id="GO:0005634">
    <property type="term" value="C:nucleus"/>
    <property type="evidence" value="ECO:0007669"/>
    <property type="project" value="UniProtKB-SubCell"/>
</dbReference>
<dbReference type="GO" id="GO:1990904">
    <property type="term" value="C:ribonucleoprotein complex"/>
    <property type="evidence" value="ECO:0007669"/>
    <property type="project" value="UniProtKB-KW"/>
</dbReference>
<evidence type="ECO:0000259" key="11">
    <source>
        <dbReference type="PROSITE" id="PS50102"/>
    </source>
</evidence>